<sequence>MVDLVFECLAKARQEGIGVILIEQHPYRALDRAGDRPALHRGQTARTGATRGAYDEDLRPYLGDSATGG</sequence>
<evidence type="ECO:0000313" key="2">
    <source>
        <dbReference type="EMBL" id="MBL7628079.1"/>
    </source>
</evidence>
<proteinExistence type="predicted"/>
<organism evidence="2 3">
    <name type="scientific">Frankia nepalensis</name>
    <dbReference type="NCBI Taxonomy" id="1836974"/>
    <lineage>
        <taxon>Bacteria</taxon>
        <taxon>Bacillati</taxon>
        <taxon>Actinomycetota</taxon>
        <taxon>Actinomycetes</taxon>
        <taxon>Frankiales</taxon>
        <taxon>Frankiaceae</taxon>
        <taxon>Frankia</taxon>
    </lineage>
</organism>
<evidence type="ECO:0000256" key="1">
    <source>
        <dbReference type="SAM" id="MobiDB-lite"/>
    </source>
</evidence>
<evidence type="ECO:0000313" key="3">
    <source>
        <dbReference type="Proteomes" id="UP000604475"/>
    </source>
</evidence>
<keyword evidence="3" id="KW-1185">Reference proteome</keyword>
<gene>
    <name evidence="2" type="ORF">I7412_13035</name>
</gene>
<dbReference type="RefSeq" id="WP_203005037.1">
    <property type="nucleotide sequence ID" value="NZ_JADWYU010000230.1"/>
</dbReference>
<protein>
    <submittedName>
        <fullName evidence="2">Uncharacterized protein</fullName>
    </submittedName>
</protein>
<name>A0A937ULP9_9ACTN</name>
<accession>A0A937ULP9</accession>
<dbReference type="EMBL" id="JAEACQ010000169">
    <property type="protein sequence ID" value="MBL7628079.1"/>
    <property type="molecule type" value="Genomic_DNA"/>
</dbReference>
<dbReference type="AlphaFoldDB" id="A0A937ULP9"/>
<dbReference type="Proteomes" id="UP000604475">
    <property type="component" value="Unassembled WGS sequence"/>
</dbReference>
<comment type="caution">
    <text evidence="2">The sequence shown here is derived from an EMBL/GenBank/DDBJ whole genome shotgun (WGS) entry which is preliminary data.</text>
</comment>
<feature type="region of interest" description="Disordered" evidence="1">
    <location>
        <begin position="33"/>
        <end position="69"/>
    </location>
</feature>
<reference evidence="2" key="1">
    <citation type="submission" date="2020-12" db="EMBL/GenBank/DDBJ databases">
        <title>Genomic characterization of non-nitrogen-fixing Frankia strains.</title>
        <authorList>
            <person name="Carlos-Shanley C."/>
            <person name="Guerra T."/>
            <person name="Hahn D."/>
        </authorList>
    </citation>
    <scope>NUCLEOTIDE SEQUENCE</scope>
    <source>
        <strain evidence="2">CN6</strain>
    </source>
</reference>